<name>A0A0C2N141_THEKT</name>
<dbReference type="AlphaFoldDB" id="A0A0C2N141"/>
<keyword evidence="2" id="KW-1185">Reference proteome</keyword>
<gene>
    <name evidence="1" type="ORF">RF11_04708</name>
</gene>
<reference evidence="1 2" key="1">
    <citation type="journal article" date="2014" name="Genome Biol. Evol.">
        <title>The genome of the myxosporean Thelohanellus kitauei shows adaptations to nutrient acquisition within its fish host.</title>
        <authorList>
            <person name="Yang Y."/>
            <person name="Xiong J."/>
            <person name="Zhou Z."/>
            <person name="Huo F."/>
            <person name="Miao W."/>
            <person name="Ran C."/>
            <person name="Liu Y."/>
            <person name="Zhang J."/>
            <person name="Feng J."/>
            <person name="Wang M."/>
            <person name="Wang M."/>
            <person name="Wang L."/>
            <person name="Yao B."/>
        </authorList>
    </citation>
    <scope>NUCLEOTIDE SEQUENCE [LARGE SCALE GENOMIC DNA]</scope>
    <source>
        <strain evidence="1">Wuqing</strain>
    </source>
</reference>
<evidence type="ECO:0000313" key="2">
    <source>
        <dbReference type="Proteomes" id="UP000031668"/>
    </source>
</evidence>
<dbReference type="EMBL" id="JWZT01000886">
    <property type="protein sequence ID" value="KII73326.1"/>
    <property type="molecule type" value="Genomic_DNA"/>
</dbReference>
<comment type="caution">
    <text evidence="1">The sequence shown here is derived from an EMBL/GenBank/DDBJ whole genome shotgun (WGS) entry which is preliminary data.</text>
</comment>
<dbReference type="Proteomes" id="UP000031668">
    <property type="component" value="Unassembled WGS sequence"/>
</dbReference>
<protein>
    <submittedName>
        <fullName evidence="1">Uncharacterized protein</fullName>
    </submittedName>
</protein>
<organism evidence="1 2">
    <name type="scientific">Thelohanellus kitauei</name>
    <name type="common">Myxosporean</name>
    <dbReference type="NCBI Taxonomy" id="669202"/>
    <lineage>
        <taxon>Eukaryota</taxon>
        <taxon>Metazoa</taxon>
        <taxon>Cnidaria</taxon>
        <taxon>Myxozoa</taxon>
        <taxon>Myxosporea</taxon>
        <taxon>Bivalvulida</taxon>
        <taxon>Platysporina</taxon>
        <taxon>Myxobolidae</taxon>
        <taxon>Thelohanellus</taxon>
    </lineage>
</organism>
<evidence type="ECO:0000313" key="1">
    <source>
        <dbReference type="EMBL" id="KII73326.1"/>
    </source>
</evidence>
<accession>A0A0C2N141</accession>
<sequence>MEWDHAHVSQHHISLTGHSKDPKCLNDFMTIRFSYNYKPEMGIRIRRLVYVFESLTKRRIAGGLLLNEVIKGPKFSIGDITEEYFTEDEHRYTGIRFQIPYLEATFSEEVILC</sequence>
<proteinExistence type="predicted"/>